<gene>
    <name evidence="1" type="ORF">L201_005030</name>
</gene>
<evidence type="ECO:0000313" key="1">
    <source>
        <dbReference type="EMBL" id="WWC90097.1"/>
    </source>
</evidence>
<dbReference type="AlphaFoldDB" id="A0AAX4JXW1"/>
<dbReference type="GeneID" id="91095700"/>
<keyword evidence="2" id="KW-1185">Reference proteome</keyword>
<protein>
    <submittedName>
        <fullName evidence="1">Uncharacterized protein</fullName>
    </submittedName>
</protein>
<accession>A0AAX4JXW1</accession>
<reference evidence="1 2" key="1">
    <citation type="submission" date="2024-01" db="EMBL/GenBank/DDBJ databases">
        <title>Comparative genomics of Cryptococcus and Kwoniella reveals pathogenesis evolution and contrasting modes of karyotype evolution via chromosome fusion or intercentromeric recombination.</title>
        <authorList>
            <person name="Coelho M.A."/>
            <person name="David-Palma M."/>
            <person name="Shea T."/>
            <person name="Bowers K."/>
            <person name="McGinley-Smith S."/>
            <person name="Mohammad A.W."/>
            <person name="Gnirke A."/>
            <person name="Yurkov A.M."/>
            <person name="Nowrousian M."/>
            <person name="Sun S."/>
            <person name="Cuomo C.A."/>
            <person name="Heitman J."/>
        </authorList>
    </citation>
    <scope>NUCLEOTIDE SEQUENCE [LARGE SCALE GENOMIC DNA]</scope>
    <source>
        <strain evidence="1 2">CBS 6074</strain>
    </source>
</reference>
<organism evidence="1 2">
    <name type="scientific">Kwoniella dendrophila CBS 6074</name>
    <dbReference type="NCBI Taxonomy" id="1295534"/>
    <lineage>
        <taxon>Eukaryota</taxon>
        <taxon>Fungi</taxon>
        <taxon>Dikarya</taxon>
        <taxon>Basidiomycota</taxon>
        <taxon>Agaricomycotina</taxon>
        <taxon>Tremellomycetes</taxon>
        <taxon>Tremellales</taxon>
        <taxon>Cryptococcaceae</taxon>
        <taxon>Kwoniella</taxon>
    </lineage>
</organism>
<dbReference type="RefSeq" id="XP_066076860.1">
    <property type="nucleotide sequence ID" value="XM_066220763.1"/>
</dbReference>
<sequence length="234" mass="26531">MSEIFDPLGFLPASSNNAFQVLTQNKSETSICIDGGEEVEDLSWMMNTFYEIIEEIRPFFFTTGLTRKIDFELRREIGNSTVCLIDDHEDDLPQALQATVASGSPSYIGGIQSRPENPAELPDDLSLIRENRQKIRKLEGTLSKIKQQIYINRHPDQHPPVNYDLIDEPKLLPQITSPNNQSMITPQLINTQETWAKIPNRSPTILLNRTFYYTLSSIASNRDQVPLLTTPLAP</sequence>
<evidence type="ECO:0000313" key="2">
    <source>
        <dbReference type="Proteomes" id="UP001355207"/>
    </source>
</evidence>
<proteinExistence type="predicted"/>
<dbReference type="Proteomes" id="UP001355207">
    <property type="component" value="Chromosome 6"/>
</dbReference>
<dbReference type="EMBL" id="CP144103">
    <property type="protein sequence ID" value="WWC90097.1"/>
    <property type="molecule type" value="Genomic_DNA"/>
</dbReference>
<name>A0AAX4JXW1_9TREE</name>